<keyword evidence="1" id="KW-0614">Plasmid</keyword>
<evidence type="ECO:0000313" key="2">
    <source>
        <dbReference type="Proteomes" id="UP000510721"/>
    </source>
</evidence>
<reference evidence="1 2" key="1">
    <citation type="submission" date="2019-06" db="EMBL/GenBank/DDBJ databases">
        <title>Complete genome sequence of Ensifer mexicanus ITTG R7 isolated from nodules of Acacia angustissima (Mill.) Kuntze.</title>
        <authorList>
            <person name="Rincon-Rosales R."/>
            <person name="Rogel M.A."/>
            <person name="Guerrero G."/>
            <person name="Rincon-Molina C.I."/>
            <person name="Lopez-Lopez A."/>
            <person name="Martinez-Romero E."/>
        </authorList>
    </citation>
    <scope>NUCLEOTIDE SEQUENCE [LARGE SCALE GENOMIC DNA]</scope>
    <source>
        <strain evidence="1 2">ITTG R7</strain>
        <plasmid evidence="2">pemeittgr7a</plasmid>
    </source>
</reference>
<name>A0A859QPT1_9HYPH</name>
<dbReference type="GO" id="GO:0006313">
    <property type="term" value="P:DNA transposition"/>
    <property type="evidence" value="ECO:0007669"/>
    <property type="project" value="InterPro"/>
</dbReference>
<sequence length="76" mass="8467">MVVGRSCAQILAEAFAPGAVASEVARRFEVSTGRTYTWRRQALVQQAEPDFVPTSLLTLPAVMRSSWPWQWTARTA</sequence>
<gene>
    <name evidence="1" type="ORF">FKV68_21785</name>
</gene>
<geneLocation type="plasmid" evidence="2">
    <name>pemeittgr7a</name>
</geneLocation>
<evidence type="ECO:0000313" key="1">
    <source>
        <dbReference type="EMBL" id="QLL64087.1"/>
    </source>
</evidence>
<dbReference type="AlphaFoldDB" id="A0A859QPT1"/>
<protein>
    <submittedName>
        <fullName evidence="1">Transposase</fullName>
    </submittedName>
</protein>
<dbReference type="KEGG" id="emx:FKV68_21785"/>
<dbReference type="Proteomes" id="UP000510721">
    <property type="component" value="Plasmid pEmeITTGR7a"/>
</dbReference>
<dbReference type="GO" id="GO:0004803">
    <property type="term" value="F:transposase activity"/>
    <property type="evidence" value="ECO:0007669"/>
    <property type="project" value="InterPro"/>
</dbReference>
<proteinExistence type="predicted"/>
<dbReference type="Pfam" id="PF01527">
    <property type="entry name" value="HTH_Tnp_1"/>
    <property type="match status" value="1"/>
</dbReference>
<dbReference type="EMBL" id="CP041239">
    <property type="protein sequence ID" value="QLL64087.1"/>
    <property type="molecule type" value="Genomic_DNA"/>
</dbReference>
<dbReference type="RefSeq" id="WP_180941639.1">
    <property type="nucleotide sequence ID" value="NZ_CP041239.1"/>
</dbReference>
<dbReference type="GO" id="GO:0003677">
    <property type="term" value="F:DNA binding"/>
    <property type="evidence" value="ECO:0007669"/>
    <property type="project" value="InterPro"/>
</dbReference>
<accession>A0A859QPT1</accession>
<organism evidence="1 2">
    <name type="scientific">Sinorhizobium mexicanum</name>
    <dbReference type="NCBI Taxonomy" id="375549"/>
    <lineage>
        <taxon>Bacteria</taxon>
        <taxon>Pseudomonadati</taxon>
        <taxon>Pseudomonadota</taxon>
        <taxon>Alphaproteobacteria</taxon>
        <taxon>Hyphomicrobiales</taxon>
        <taxon>Rhizobiaceae</taxon>
        <taxon>Sinorhizobium/Ensifer group</taxon>
        <taxon>Sinorhizobium</taxon>
    </lineage>
</organism>
<dbReference type="InterPro" id="IPR002514">
    <property type="entry name" value="Transposase_8"/>
</dbReference>
<keyword evidence="2" id="KW-1185">Reference proteome</keyword>